<feature type="compositionally biased region" description="Low complexity" evidence="1">
    <location>
        <begin position="137"/>
        <end position="159"/>
    </location>
</feature>
<protein>
    <submittedName>
        <fullName evidence="2">(northern house mosquito) hypothetical protein</fullName>
    </submittedName>
</protein>
<accession>A0A8D8I674</accession>
<dbReference type="EMBL" id="HBUE01345434">
    <property type="protein sequence ID" value="CAG6600377.1"/>
    <property type="molecule type" value="Transcribed_RNA"/>
</dbReference>
<proteinExistence type="predicted"/>
<dbReference type="AlphaFoldDB" id="A0A8D8I674"/>
<organism evidence="2">
    <name type="scientific">Culex pipiens</name>
    <name type="common">House mosquito</name>
    <dbReference type="NCBI Taxonomy" id="7175"/>
    <lineage>
        <taxon>Eukaryota</taxon>
        <taxon>Metazoa</taxon>
        <taxon>Ecdysozoa</taxon>
        <taxon>Arthropoda</taxon>
        <taxon>Hexapoda</taxon>
        <taxon>Insecta</taxon>
        <taxon>Pterygota</taxon>
        <taxon>Neoptera</taxon>
        <taxon>Endopterygota</taxon>
        <taxon>Diptera</taxon>
        <taxon>Nematocera</taxon>
        <taxon>Culicoidea</taxon>
        <taxon>Culicidae</taxon>
        <taxon>Culicinae</taxon>
        <taxon>Culicini</taxon>
        <taxon>Culex</taxon>
        <taxon>Culex</taxon>
    </lineage>
</organism>
<dbReference type="EMBL" id="HBUE01238463">
    <property type="protein sequence ID" value="CAG6548159.1"/>
    <property type="molecule type" value="Transcribed_RNA"/>
</dbReference>
<sequence length="195" mass="21154">MFQKIQLMLLNKTIAQSSTNLLARRVRSPVALQVAHQNLLQVVPEGTFLGDLRLHLGHVLLQLADRDEQLAQRRGHVIALQTRVHRVARVTLVGRAVRLDDTQHECVLLVRRLGLRALAGAERQTVINRAGPGQAGTGTNASTTTTTANNASASTAAGRTRSRARRVGSVEEGGPQGRCRSEVGDVPISFFLDSF</sequence>
<evidence type="ECO:0000313" key="2">
    <source>
        <dbReference type="EMBL" id="CAG6548159.1"/>
    </source>
</evidence>
<feature type="region of interest" description="Disordered" evidence="1">
    <location>
        <begin position="129"/>
        <end position="180"/>
    </location>
</feature>
<name>A0A8D8I674_CULPI</name>
<evidence type="ECO:0000256" key="1">
    <source>
        <dbReference type="SAM" id="MobiDB-lite"/>
    </source>
</evidence>
<reference evidence="2" key="1">
    <citation type="submission" date="2021-05" db="EMBL/GenBank/DDBJ databases">
        <authorList>
            <person name="Alioto T."/>
            <person name="Alioto T."/>
            <person name="Gomez Garrido J."/>
        </authorList>
    </citation>
    <scope>NUCLEOTIDE SEQUENCE</scope>
</reference>